<keyword evidence="2 5" id="KW-0145">Chemotaxis</keyword>
<evidence type="ECO:0000313" key="11">
    <source>
        <dbReference type="Proteomes" id="UP000595332"/>
    </source>
</evidence>
<dbReference type="GO" id="GO:0008984">
    <property type="term" value="F:protein-glutamate methylesterase activity"/>
    <property type="evidence" value="ECO:0007669"/>
    <property type="project" value="UniProtKB-UniRule"/>
</dbReference>
<dbReference type="NCBIfam" id="NF009206">
    <property type="entry name" value="PRK12555.1"/>
    <property type="match status" value="1"/>
</dbReference>
<comment type="catalytic activity">
    <reaction evidence="5">
        <text>L-glutaminyl-[protein] + H2O = L-glutamyl-[protein] + NH4(+)</text>
        <dbReference type="Rhea" id="RHEA:16441"/>
        <dbReference type="Rhea" id="RHEA-COMP:10207"/>
        <dbReference type="Rhea" id="RHEA-COMP:10208"/>
        <dbReference type="ChEBI" id="CHEBI:15377"/>
        <dbReference type="ChEBI" id="CHEBI:28938"/>
        <dbReference type="ChEBI" id="CHEBI:29973"/>
        <dbReference type="ChEBI" id="CHEBI:30011"/>
        <dbReference type="EC" id="3.5.1.44"/>
    </reaction>
</comment>
<comment type="catalytic activity">
    <reaction evidence="4 5">
        <text>[protein]-L-glutamate 5-O-methyl ester + H2O = L-glutamyl-[protein] + methanol + H(+)</text>
        <dbReference type="Rhea" id="RHEA:23236"/>
        <dbReference type="Rhea" id="RHEA-COMP:10208"/>
        <dbReference type="Rhea" id="RHEA-COMP:10311"/>
        <dbReference type="ChEBI" id="CHEBI:15377"/>
        <dbReference type="ChEBI" id="CHEBI:15378"/>
        <dbReference type="ChEBI" id="CHEBI:17790"/>
        <dbReference type="ChEBI" id="CHEBI:29973"/>
        <dbReference type="ChEBI" id="CHEBI:82795"/>
        <dbReference type="EC" id="3.1.1.61"/>
    </reaction>
</comment>
<proteinExistence type="inferred from homology"/>
<dbReference type="Pfam" id="PF01339">
    <property type="entry name" value="CheB_methylest"/>
    <property type="match status" value="1"/>
</dbReference>
<protein>
    <recommendedName>
        <fullName evidence="5">Protein-glutamate methylesterase/protein-glutamine glutaminase</fullName>
        <ecNumber evidence="5">3.1.1.61</ecNumber>
        <ecNumber evidence="5">3.5.1.44</ecNumber>
    </recommendedName>
</protein>
<name>A0A7R6PEJ7_9GAMM</name>
<keyword evidence="5 7" id="KW-0597">Phosphoprotein</keyword>
<evidence type="ECO:0000256" key="2">
    <source>
        <dbReference type="ARBA" id="ARBA00022500"/>
    </source>
</evidence>
<dbReference type="Gene3D" id="3.40.50.180">
    <property type="entry name" value="Methylesterase CheB, C-terminal domain"/>
    <property type="match status" value="1"/>
</dbReference>
<comment type="similarity">
    <text evidence="5">Belongs to the CheB family.</text>
</comment>
<dbReference type="GO" id="GO:0006935">
    <property type="term" value="P:chemotaxis"/>
    <property type="evidence" value="ECO:0007669"/>
    <property type="project" value="UniProtKB-UniRule"/>
</dbReference>
<feature type="domain" description="CheB-type methylesterase" evidence="9">
    <location>
        <begin position="161"/>
        <end position="352"/>
    </location>
</feature>
<dbReference type="SUPFAM" id="SSF52172">
    <property type="entry name" value="CheY-like"/>
    <property type="match status" value="1"/>
</dbReference>
<evidence type="ECO:0000256" key="5">
    <source>
        <dbReference type="HAMAP-Rule" id="MF_00099"/>
    </source>
</evidence>
<feature type="active site" evidence="5 6">
    <location>
        <position position="173"/>
    </location>
</feature>
<sequence length="352" mass="37722">MERIKVLIIDDSTLICHVITEVLSADSAFEVVGAAHDPYEARAMIKELKPDVLTLDIEMPKMDGITFLRNLMRLHPLPVIMLSTFTAKGTDETLTALAIGAIDYMPKPRSGAQDMAMSDFAEELKGKLKAAASVKNKIVMSLPPASRQHSSPVLKPLNLENNIGQSVIAIGASTGGTEALQEILSVLPKDIPPIVIAQHISASFSARLAKRIDLKSVISVVEATDGLALEQGVAYFAPGGRHLKIERHGTRLICRVEDSALVNRHKPSVDVLFDSLNAVNVEVAIAVLLTGMGSDGAEAMLRLKKEGAYTIAQNEESSLIWGMPGSAVKLGAAVDILPLDKVSQALVKKLKT</sequence>
<gene>
    <name evidence="5" type="primary">cheB</name>
    <name evidence="10" type="ORF">NEJAP_3106</name>
</gene>
<dbReference type="EMBL" id="AP014546">
    <property type="protein sequence ID" value="BBB31044.1"/>
    <property type="molecule type" value="Genomic_DNA"/>
</dbReference>
<dbReference type="InterPro" id="IPR008248">
    <property type="entry name" value="CheB-like"/>
</dbReference>
<comment type="subcellular location">
    <subcellularLocation>
        <location evidence="5">Cytoplasm</location>
    </subcellularLocation>
</comment>
<dbReference type="InterPro" id="IPR001789">
    <property type="entry name" value="Sig_transdc_resp-reg_receiver"/>
</dbReference>
<dbReference type="GO" id="GO:0000156">
    <property type="term" value="F:phosphorelay response regulator activity"/>
    <property type="evidence" value="ECO:0007669"/>
    <property type="project" value="InterPro"/>
</dbReference>
<dbReference type="InterPro" id="IPR011006">
    <property type="entry name" value="CheY-like_superfamily"/>
</dbReference>
<feature type="active site" evidence="5 6">
    <location>
        <position position="295"/>
    </location>
</feature>
<feature type="active site" evidence="5 6">
    <location>
        <position position="199"/>
    </location>
</feature>
<dbReference type="EC" id="3.5.1.44" evidence="5"/>
<comment type="domain">
    <text evidence="5">Contains a C-terminal catalytic domain, and an N-terminal region which modulates catalytic activity.</text>
</comment>
<feature type="modified residue" description="4-aspartylphosphate" evidence="5 7">
    <location>
        <position position="56"/>
    </location>
</feature>
<dbReference type="RefSeq" id="WP_201348177.1">
    <property type="nucleotide sequence ID" value="NZ_AP014546.1"/>
</dbReference>
<evidence type="ECO:0000256" key="7">
    <source>
        <dbReference type="PROSITE-ProRule" id="PRU00169"/>
    </source>
</evidence>
<dbReference type="CDD" id="cd16432">
    <property type="entry name" value="CheB_Rec"/>
    <property type="match status" value="1"/>
</dbReference>
<feature type="domain" description="Response regulatory" evidence="8">
    <location>
        <begin position="5"/>
        <end position="122"/>
    </location>
</feature>
<accession>A0A7R6PEJ7</accession>
<dbReference type="Pfam" id="PF00072">
    <property type="entry name" value="Response_reg"/>
    <property type="match status" value="1"/>
</dbReference>
<keyword evidence="11" id="KW-1185">Reference proteome</keyword>
<comment type="PTM">
    <text evidence="5">Phosphorylated by CheA. Phosphorylation of the N-terminal regulatory domain activates the methylesterase activity.</text>
</comment>
<dbReference type="KEGG" id="njp:NEJAP_3106"/>
<dbReference type="SUPFAM" id="SSF52738">
    <property type="entry name" value="Methylesterase CheB, C-terminal domain"/>
    <property type="match status" value="1"/>
</dbReference>
<dbReference type="Proteomes" id="UP000595332">
    <property type="component" value="Chromosome"/>
</dbReference>
<dbReference type="GO" id="GO:0050568">
    <property type="term" value="F:protein-glutamine glutaminase activity"/>
    <property type="evidence" value="ECO:0007669"/>
    <property type="project" value="UniProtKB-UniRule"/>
</dbReference>
<evidence type="ECO:0000256" key="4">
    <source>
        <dbReference type="ARBA" id="ARBA00048267"/>
    </source>
</evidence>
<dbReference type="HAMAP" id="MF_00099">
    <property type="entry name" value="CheB_chemtxs"/>
    <property type="match status" value="1"/>
</dbReference>
<dbReference type="PANTHER" id="PTHR42872">
    <property type="entry name" value="PROTEIN-GLUTAMATE METHYLESTERASE/PROTEIN-GLUTAMINE GLUTAMINASE"/>
    <property type="match status" value="1"/>
</dbReference>
<evidence type="ECO:0000313" key="10">
    <source>
        <dbReference type="EMBL" id="BBB31044.1"/>
    </source>
</evidence>
<evidence type="ECO:0000256" key="6">
    <source>
        <dbReference type="PROSITE-ProRule" id="PRU00050"/>
    </source>
</evidence>
<dbReference type="NCBIfam" id="NF001965">
    <property type="entry name" value="PRK00742.1"/>
    <property type="match status" value="1"/>
</dbReference>
<dbReference type="GO" id="GO:0005737">
    <property type="term" value="C:cytoplasm"/>
    <property type="evidence" value="ECO:0007669"/>
    <property type="project" value="UniProtKB-SubCell"/>
</dbReference>
<dbReference type="InterPro" id="IPR000673">
    <property type="entry name" value="Sig_transdc_resp-reg_Me-estase"/>
</dbReference>
<dbReference type="CDD" id="cd17541">
    <property type="entry name" value="REC_CheB-like"/>
    <property type="match status" value="1"/>
</dbReference>
<dbReference type="PROSITE" id="PS50122">
    <property type="entry name" value="CHEB"/>
    <property type="match status" value="1"/>
</dbReference>
<evidence type="ECO:0000256" key="3">
    <source>
        <dbReference type="ARBA" id="ARBA00022801"/>
    </source>
</evidence>
<evidence type="ECO:0000256" key="1">
    <source>
        <dbReference type="ARBA" id="ARBA00022490"/>
    </source>
</evidence>
<comment type="function">
    <text evidence="5">Involved in chemotaxis. Part of a chemotaxis signal transduction system that modulates chemotaxis in response to various stimuli. Catalyzes the demethylation of specific methylglutamate residues introduced into the chemoreceptors (methyl-accepting chemotaxis proteins or MCP) by CheR. Also mediates the irreversible deamidation of specific glutamine residues to glutamic acid.</text>
</comment>
<dbReference type="EC" id="3.1.1.61" evidence="5"/>
<dbReference type="AlphaFoldDB" id="A0A7R6PEJ7"/>
<reference evidence="10 11" key="1">
    <citation type="journal article" date="2008" name="Int. J. Syst. Evol. Microbiol.">
        <title>Neptunomonas japonica sp. nov., an Osedax japonicus symbiont-like bacterium isolated from sediment adjacent to sperm whale carcasses off Kagoshima, Japan.</title>
        <authorList>
            <person name="Miyazaki M."/>
            <person name="Nogi Y."/>
            <person name="Fujiwara Y."/>
            <person name="Kawato M."/>
            <person name="Kubokawa K."/>
            <person name="Horikoshi K."/>
        </authorList>
    </citation>
    <scope>NUCLEOTIDE SEQUENCE [LARGE SCALE GENOMIC DNA]</scope>
    <source>
        <strain evidence="10 11">JAMM 1380</strain>
    </source>
</reference>
<organism evidence="10 11">
    <name type="scientific">Neptunomonas japonica JAMM 1380</name>
    <dbReference type="NCBI Taxonomy" id="1441457"/>
    <lineage>
        <taxon>Bacteria</taxon>
        <taxon>Pseudomonadati</taxon>
        <taxon>Pseudomonadota</taxon>
        <taxon>Gammaproteobacteria</taxon>
        <taxon>Oceanospirillales</taxon>
        <taxon>Oceanospirillaceae</taxon>
        <taxon>Neptunomonas</taxon>
    </lineage>
</organism>
<dbReference type="SMART" id="SM00448">
    <property type="entry name" value="REC"/>
    <property type="match status" value="1"/>
</dbReference>
<dbReference type="PANTHER" id="PTHR42872:SF6">
    <property type="entry name" value="PROTEIN-GLUTAMATE METHYLESTERASE_PROTEIN-GLUTAMINE GLUTAMINASE"/>
    <property type="match status" value="1"/>
</dbReference>
<dbReference type="Gene3D" id="3.40.50.2300">
    <property type="match status" value="1"/>
</dbReference>
<dbReference type="PROSITE" id="PS50110">
    <property type="entry name" value="RESPONSE_REGULATORY"/>
    <property type="match status" value="1"/>
</dbReference>
<evidence type="ECO:0000259" key="8">
    <source>
        <dbReference type="PROSITE" id="PS50110"/>
    </source>
</evidence>
<dbReference type="PIRSF" id="PIRSF000876">
    <property type="entry name" value="RR_chemtxs_CheB"/>
    <property type="match status" value="1"/>
</dbReference>
<evidence type="ECO:0000259" key="9">
    <source>
        <dbReference type="PROSITE" id="PS50122"/>
    </source>
</evidence>
<dbReference type="InterPro" id="IPR035909">
    <property type="entry name" value="CheB_C"/>
</dbReference>
<keyword evidence="3 5" id="KW-0378">Hydrolase</keyword>
<keyword evidence="1 5" id="KW-0963">Cytoplasm</keyword>